<keyword evidence="2" id="KW-0812">Transmembrane</keyword>
<dbReference type="Proteomes" id="UP000019486">
    <property type="component" value="Unassembled WGS sequence"/>
</dbReference>
<dbReference type="EMBL" id="AVFL01000025">
    <property type="protein sequence ID" value="EWY37610.1"/>
    <property type="molecule type" value="Genomic_DNA"/>
</dbReference>
<feature type="transmembrane region" description="Helical" evidence="2">
    <location>
        <begin position="6"/>
        <end position="28"/>
    </location>
</feature>
<proteinExistence type="predicted"/>
<evidence type="ECO:0000256" key="1">
    <source>
        <dbReference type="SAM" id="MobiDB-lite"/>
    </source>
</evidence>
<evidence type="ECO:0000313" key="4">
    <source>
        <dbReference type="Proteomes" id="UP000019486"/>
    </source>
</evidence>
<gene>
    <name evidence="3" type="ORF">N825_17190</name>
</gene>
<evidence type="ECO:0000256" key="2">
    <source>
        <dbReference type="SAM" id="Phobius"/>
    </source>
</evidence>
<dbReference type="RefSeq" id="WP_037458692.1">
    <property type="nucleotide sequence ID" value="NZ_AVFL01000025.1"/>
</dbReference>
<accession>W9GUR0</accession>
<keyword evidence="2" id="KW-1133">Transmembrane helix</keyword>
<keyword evidence="2" id="KW-0472">Membrane</keyword>
<name>W9GUR0_9PROT</name>
<comment type="caution">
    <text evidence="3">The sequence shown here is derived from an EMBL/GenBank/DDBJ whole genome shotgun (WGS) entry which is preliminary data.</text>
</comment>
<dbReference type="OrthoDB" id="7365346at2"/>
<reference evidence="3 4" key="1">
    <citation type="submission" date="2013-08" db="EMBL/GenBank/DDBJ databases">
        <title>The genome sequence of Skermanella stibiiresistens.</title>
        <authorList>
            <person name="Zhu W."/>
            <person name="Wang G."/>
        </authorList>
    </citation>
    <scope>NUCLEOTIDE SEQUENCE [LARGE SCALE GENOMIC DNA]</scope>
    <source>
        <strain evidence="3 4">SB22</strain>
    </source>
</reference>
<feature type="region of interest" description="Disordered" evidence="1">
    <location>
        <begin position="42"/>
        <end position="61"/>
    </location>
</feature>
<dbReference type="AlphaFoldDB" id="W9GUR0"/>
<protein>
    <submittedName>
        <fullName evidence="3">Uncharacterized protein</fullName>
    </submittedName>
</protein>
<sequence length="61" mass="6420">MLSEATTQVVTLIALIAIVHFAVTAIIARKLTQDELAQDAGAAKDQGFSGQPANDRLRKAA</sequence>
<keyword evidence="4" id="KW-1185">Reference proteome</keyword>
<evidence type="ECO:0000313" key="3">
    <source>
        <dbReference type="EMBL" id="EWY37610.1"/>
    </source>
</evidence>
<organism evidence="3 4">
    <name type="scientific">Skermanella stibiiresistens SB22</name>
    <dbReference type="NCBI Taxonomy" id="1385369"/>
    <lineage>
        <taxon>Bacteria</taxon>
        <taxon>Pseudomonadati</taxon>
        <taxon>Pseudomonadota</taxon>
        <taxon>Alphaproteobacteria</taxon>
        <taxon>Rhodospirillales</taxon>
        <taxon>Azospirillaceae</taxon>
        <taxon>Skermanella</taxon>
    </lineage>
</organism>